<dbReference type="STRING" id="28084.Lche_2497"/>
<accession>A0A0W0SBN6</accession>
<dbReference type="RefSeq" id="WP_028379777.1">
    <property type="nucleotide sequence ID" value="NZ_CAAAIT010000001.1"/>
</dbReference>
<protein>
    <submittedName>
        <fullName evidence="1">Uncharacterized protein</fullName>
    </submittedName>
</protein>
<dbReference type="PATRIC" id="fig|28084.5.peg.2698"/>
<evidence type="ECO:0000313" key="1">
    <source>
        <dbReference type="EMBL" id="KTC80477.1"/>
    </source>
</evidence>
<proteinExistence type="predicted"/>
<gene>
    <name evidence="1" type="ORF">Lche_2497</name>
    <name evidence="2" type="ORF">NCTC11976_03143</name>
</gene>
<dbReference type="AlphaFoldDB" id="A0A0W0SBN6"/>
<reference evidence="2 4" key="2">
    <citation type="submission" date="2018-12" db="EMBL/GenBank/DDBJ databases">
        <authorList>
            <consortium name="Pathogen Informatics"/>
        </authorList>
    </citation>
    <scope>NUCLEOTIDE SEQUENCE [LARGE SCALE GENOMIC DNA]</scope>
    <source>
        <strain evidence="2 4">NCTC11976</strain>
    </source>
</reference>
<reference evidence="1 3" key="1">
    <citation type="submission" date="2015-11" db="EMBL/GenBank/DDBJ databases">
        <title>Genomic analysis of 38 Legionella species identifies large and diverse effector repertoires.</title>
        <authorList>
            <person name="Burstein D."/>
            <person name="Amaro F."/>
            <person name="Zusman T."/>
            <person name="Lifshitz Z."/>
            <person name="Cohen O."/>
            <person name="Gilbert J.A."/>
            <person name="Pupko T."/>
            <person name="Shuman H.A."/>
            <person name="Segal G."/>
        </authorList>
    </citation>
    <scope>NUCLEOTIDE SEQUENCE [LARGE SCALE GENOMIC DNA]</scope>
    <source>
        <strain evidence="1 3">ORW</strain>
    </source>
</reference>
<dbReference type="EMBL" id="LNXW01000013">
    <property type="protein sequence ID" value="KTC80477.1"/>
    <property type="molecule type" value="Genomic_DNA"/>
</dbReference>
<dbReference type="Proteomes" id="UP000054921">
    <property type="component" value="Unassembled WGS sequence"/>
</dbReference>
<name>A0A0W0SBN6_9GAMM</name>
<sequence>MFGFFNTENKWRATMQVANGLALMMAAYNLFSNPDTAWENGFDIAMCALNVVTFSSNDNALTSIGNSALNFTSLGTVYAGITSGCTANPTIVNVGKAVLSLSNAVTSICYQYDPNQDAASATPTKTM</sequence>
<dbReference type="OrthoDB" id="5638188at2"/>
<dbReference type="EMBL" id="LR134173">
    <property type="protein sequence ID" value="VEB39236.1"/>
    <property type="molecule type" value="Genomic_DNA"/>
</dbReference>
<evidence type="ECO:0000313" key="2">
    <source>
        <dbReference type="EMBL" id="VEB39236.1"/>
    </source>
</evidence>
<organism evidence="1 3">
    <name type="scientific">Legionella cherrii</name>
    <dbReference type="NCBI Taxonomy" id="28084"/>
    <lineage>
        <taxon>Bacteria</taxon>
        <taxon>Pseudomonadati</taxon>
        <taxon>Pseudomonadota</taxon>
        <taxon>Gammaproteobacteria</taxon>
        <taxon>Legionellales</taxon>
        <taxon>Legionellaceae</taxon>
        <taxon>Legionella</taxon>
    </lineage>
</organism>
<evidence type="ECO:0000313" key="3">
    <source>
        <dbReference type="Proteomes" id="UP000054921"/>
    </source>
</evidence>
<keyword evidence="4" id="KW-1185">Reference proteome</keyword>
<evidence type="ECO:0000313" key="4">
    <source>
        <dbReference type="Proteomes" id="UP000277577"/>
    </source>
</evidence>
<dbReference type="Proteomes" id="UP000277577">
    <property type="component" value="Chromosome"/>
</dbReference>